<dbReference type="InterPro" id="IPR012786">
    <property type="entry name" value="Protocat_dOase_a"/>
</dbReference>
<protein>
    <submittedName>
        <fullName evidence="5">Protocatechuate 3,4-dioxygenase subunit alpha</fullName>
    </submittedName>
</protein>
<evidence type="ECO:0000259" key="4">
    <source>
        <dbReference type="Pfam" id="PF00775"/>
    </source>
</evidence>
<dbReference type="PANTHER" id="PTHR33711">
    <property type="entry name" value="DIOXYGENASE, PUTATIVE (AFU_ORTHOLOGUE AFUA_2G02910)-RELATED"/>
    <property type="match status" value="1"/>
</dbReference>
<dbReference type="STRING" id="501010.NOSIN_07860"/>
<evidence type="ECO:0000313" key="6">
    <source>
        <dbReference type="Proteomes" id="UP000189004"/>
    </source>
</evidence>
<keyword evidence="3" id="KW-0560">Oxidoreductase</keyword>
<sequence>MSTYPTTPAQTVGPYLHIGLPWPDGPYAVAEGTPGAVWIRGTVYDGAGEVVPDAVIETWQADPDGRFDHPDDPRGARSYPGFRAFGRCPTDADGGYGILTLKPGAVPGPHGDQAPHIDISVFARGMLNRVVTRLYFPEEEAANAADPVLVGIEDPQARATLVARREGDGYRFDVRLQGEGETVFFDI</sequence>
<dbReference type="SUPFAM" id="SSF49482">
    <property type="entry name" value="Aromatic compound dioxygenase"/>
    <property type="match status" value="1"/>
</dbReference>
<name>A0A1V3BYW9_9ACTN</name>
<dbReference type="InterPro" id="IPR015889">
    <property type="entry name" value="Intradiol_dOase_core"/>
</dbReference>
<dbReference type="GO" id="GO:0008199">
    <property type="term" value="F:ferric iron binding"/>
    <property type="evidence" value="ECO:0007669"/>
    <property type="project" value="InterPro"/>
</dbReference>
<evidence type="ECO:0000256" key="3">
    <source>
        <dbReference type="ARBA" id="ARBA00023002"/>
    </source>
</evidence>
<evidence type="ECO:0000313" key="5">
    <source>
        <dbReference type="EMBL" id="OOC53724.1"/>
    </source>
</evidence>
<accession>A0A1V3BYW9</accession>
<dbReference type="CDD" id="cd03463">
    <property type="entry name" value="3_4-PCD_alpha"/>
    <property type="match status" value="1"/>
</dbReference>
<comment type="caution">
    <text evidence="5">The sequence shown here is derived from an EMBL/GenBank/DDBJ whole genome shotgun (WGS) entry which is preliminary data.</text>
</comment>
<dbReference type="RefSeq" id="WP_077690111.1">
    <property type="nucleotide sequence ID" value="NZ_MCOK01000001.1"/>
</dbReference>
<reference evidence="6" key="1">
    <citation type="submission" date="2016-08" db="EMBL/GenBank/DDBJ databases">
        <authorList>
            <person name="Tokovenko B."/>
            <person name="Kalinowski J."/>
        </authorList>
    </citation>
    <scope>NUCLEOTIDE SEQUENCE [LARGE SCALE GENOMIC DNA]</scope>
    <source>
        <strain evidence="6">UTMC102</strain>
    </source>
</reference>
<dbReference type="AlphaFoldDB" id="A0A1V3BYW9"/>
<keyword evidence="2 5" id="KW-0223">Dioxygenase</keyword>
<dbReference type="Pfam" id="PF00775">
    <property type="entry name" value="Dioxygenase_C"/>
    <property type="match status" value="1"/>
</dbReference>
<dbReference type="GO" id="GO:0018578">
    <property type="term" value="F:protocatechuate 3,4-dioxygenase activity"/>
    <property type="evidence" value="ECO:0007669"/>
    <property type="project" value="InterPro"/>
</dbReference>
<proteinExistence type="inferred from homology"/>
<dbReference type="NCBIfam" id="TIGR02423">
    <property type="entry name" value="protocat_alph"/>
    <property type="match status" value="1"/>
</dbReference>
<dbReference type="EMBL" id="MCOK01000001">
    <property type="protein sequence ID" value="OOC53724.1"/>
    <property type="molecule type" value="Genomic_DNA"/>
</dbReference>
<evidence type="ECO:0000256" key="2">
    <source>
        <dbReference type="ARBA" id="ARBA00022964"/>
    </source>
</evidence>
<dbReference type="PANTHER" id="PTHR33711:SF9">
    <property type="entry name" value="PROTOCATECHUATE 3,4-DIOXYGENASE ALPHA CHAIN"/>
    <property type="match status" value="1"/>
</dbReference>
<dbReference type="InterPro" id="IPR000627">
    <property type="entry name" value="Intradiol_dOase_C"/>
</dbReference>
<keyword evidence="6" id="KW-1185">Reference proteome</keyword>
<dbReference type="OrthoDB" id="4417174at2"/>
<gene>
    <name evidence="5" type="ORF">NOSIN_07860</name>
</gene>
<dbReference type="InterPro" id="IPR050770">
    <property type="entry name" value="Intradiol_RC_Dioxygenase"/>
</dbReference>
<organism evidence="5 6">
    <name type="scientific">Nocardiopsis sinuspersici</name>
    <dbReference type="NCBI Taxonomy" id="501010"/>
    <lineage>
        <taxon>Bacteria</taxon>
        <taxon>Bacillati</taxon>
        <taxon>Actinomycetota</taxon>
        <taxon>Actinomycetes</taxon>
        <taxon>Streptosporangiales</taxon>
        <taxon>Nocardiopsidaceae</taxon>
        <taxon>Nocardiopsis</taxon>
    </lineage>
</organism>
<dbReference type="Proteomes" id="UP000189004">
    <property type="component" value="Unassembled WGS sequence"/>
</dbReference>
<evidence type="ECO:0000256" key="1">
    <source>
        <dbReference type="ARBA" id="ARBA00007825"/>
    </source>
</evidence>
<comment type="similarity">
    <text evidence="1">Belongs to the intradiol ring-cleavage dioxygenase family.</text>
</comment>
<dbReference type="Gene3D" id="2.60.130.10">
    <property type="entry name" value="Aromatic compound dioxygenase"/>
    <property type="match status" value="1"/>
</dbReference>
<feature type="domain" description="Intradiol ring-cleavage dioxygenases" evidence="4">
    <location>
        <begin position="37"/>
        <end position="178"/>
    </location>
</feature>